<feature type="domain" description="Disease resistance protein At4g27190-like leucine-rich repeats" evidence="2">
    <location>
        <begin position="103"/>
        <end position="199"/>
    </location>
</feature>
<dbReference type="EMBL" id="OX465078">
    <property type="protein sequence ID" value="CAI9270303.1"/>
    <property type="molecule type" value="Genomic_DNA"/>
</dbReference>
<proteinExistence type="predicted"/>
<organism evidence="3 4">
    <name type="scientific">Lactuca saligna</name>
    <name type="common">Willowleaf lettuce</name>
    <dbReference type="NCBI Taxonomy" id="75948"/>
    <lineage>
        <taxon>Eukaryota</taxon>
        <taxon>Viridiplantae</taxon>
        <taxon>Streptophyta</taxon>
        <taxon>Embryophyta</taxon>
        <taxon>Tracheophyta</taxon>
        <taxon>Spermatophyta</taxon>
        <taxon>Magnoliopsida</taxon>
        <taxon>eudicotyledons</taxon>
        <taxon>Gunneridae</taxon>
        <taxon>Pentapetalae</taxon>
        <taxon>asterids</taxon>
        <taxon>campanulids</taxon>
        <taxon>Asterales</taxon>
        <taxon>Asteraceae</taxon>
        <taxon>Cichorioideae</taxon>
        <taxon>Cichorieae</taxon>
        <taxon>Lactucinae</taxon>
        <taxon>Lactuca</taxon>
    </lineage>
</organism>
<sequence length="561" mass="63684">MERPSTLKVITAMKWLNVGKTFLEFDIFENDAHWKNLSFENLERFKVSMGGSLNEDYDFITRKHSFENTLKLVTQKGELMGSRINELFEKTVVLCLSVDDMNDLEDVEVKSSLHPQSSSVAKTLSNLEYLKVCDCPVMKELIHNGDRGEETITFPKLKLLLLSGLPELLDLCQNVNIIALPQLKELRISGIPNITSVYSKNKLATSCSLKEDVLVPKLEKLYIEHMGGLEEIWPCDFRTSEKVKLREIEVVECENLVNIFPCNPMPLLCELEGFKVKDSGSVESLFNIDLDCIGETGEGGNINSLRNIEVEKLRKLREVWRIKGGENNSCLPIRCFQVVESISIESCKRFRNFLSPITTDFDLGALIYMKIDDSDGIRRKYGSVESSSGQENTLFPSCLTHSFHNLHNLKLGRYLGVEVIFEIKSTPTSQDNQQHILPYLENLEISDMEGMSHCIGGGGAKTGNNEISFSSTITNTSFLHQYKLGETKIPKGFLYAFPSPPLMSFSKASLDNQYHHQPDITLRRKTWWWVFLLAGGVSPNDAFYSYIPFNRHLFFFAAYSP</sequence>
<gene>
    <name evidence="3" type="ORF">LSALG_LOCUS10622</name>
</gene>
<dbReference type="Proteomes" id="UP001177003">
    <property type="component" value="Chromosome 2"/>
</dbReference>
<accession>A0AA35YEA7</accession>
<dbReference type="InterPro" id="IPR050905">
    <property type="entry name" value="Plant_NBS-LRR"/>
</dbReference>
<dbReference type="PANTHER" id="PTHR33463:SF96">
    <property type="entry name" value="LEUCINE-RICH REPEAT DOMAIN, L DOMAIN-LIKE PROTEIN-RELATED"/>
    <property type="match status" value="1"/>
</dbReference>
<evidence type="ECO:0000256" key="1">
    <source>
        <dbReference type="ARBA" id="ARBA00022821"/>
    </source>
</evidence>
<evidence type="ECO:0000313" key="4">
    <source>
        <dbReference type="Proteomes" id="UP001177003"/>
    </source>
</evidence>
<dbReference type="AlphaFoldDB" id="A0AA35YEA7"/>
<protein>
    <recommendedName>
        <fullName evidence="2">Disease resistance protein At4g27190-like leucine-rich repeats domain-containing protein</fullName>
    </recommendedName>
</protein>
<keyword evidence="4" id="KW-1185">Reference proteome</keyword>
<dbReference type="Pfam" id="PF23247">
    <property type="entry name" value="LRR_RPS2"/>
    <property type="match status" value="2"/>
</dbReference>
<feature type="domain" description="Disease resistance protein At4g27190-like leucine-rich repeats" evidence="2">
    <location>
        <begin position="219"/>
        <end position="373"/>
    </location>
</feature>
<evidence type="ECO:0000313" key="3">
    <source>
        <dbReference type="EMBL" id="CAI9270303.1"/>
    </source>
</evidence>
<dbReference type="PANTHER" id="PTHR33463">
    <property type="entry name" value="NB-ARC DOMAIN-CONTAINING PROTEIN-RELATED"/>
    <property type="match status" value="1"/>
</dbReference>
<dbReference type="InterPro" id="IPR057135">
    <property type="entry name" value="At4g27190-like_LRR"/>
</dbReference>
<evidence type="ECO:0000259" key="2">
    <source>
        <dbReference type="Pfam" id="PF23247"/>
    </source>
</evidence>
<reference evidence="3" key="1">
    <citation type="submission" date="2023-04" db="EMBL/GenBank/DDBJ databases">
        <authorList>
            <person name="Vijverberg K."/>
            <person name="Xiong W."/>
            <person name="Schranz E."/>
        </authorList>
    </citation>
    <scope>NUCLEOTIDE SEQUENCE</scope>
</reference>
<name>A0AA35YEA7_LACSI</name>
<keyword evidence="1" id="KW-0611">Plant defense</keyword>